<proteinExistence type="predicted"/>
<dbReference type="PROSITE" id="PS51257">
    <property type="entry name" value="PROKAR_LIPOPROTEIN"/>
    <property type="match status" value="1"/>
</dbReference>
<keyword evidence="2" id="KW-1185">Reference proteome</keyword>
<name>A0A5J5BVU1_9ASTE</name>
<accession>A0A5J5BVU1</accession>
<protein>
    <submittedName>
        <fullName evidence="1">Uncharacterized protein</fullName>
    </submittedName>
</protein>
<gene>
    <name evidence="1" type="ORF">F0562_003551</name>
</gene>
<dbReference type="AlphaFoldDB" id="A0A5J5BVU1"/>
<organism evidence="1 2">
    <name type="scientific">Nyssa sinensis</name>
    <dbReference type="NCBI Taxonomy" id="561372"/>
    <lineage>
        <taxon>Eukaryota</taxon>
        <taxon>Viridiplantae</taxon>
        <taxon>Streptophyta</taxon>
        <taxon>Embryophyta</taxon>
        <taxon>Tracheophyta</taxon>
        <taxon>Spermatophyta</taxon>
        <taxon>Magnoliopsida</taxon>
        <taxon>eudicotyledons</taxon>
        <taxon>Gunneridae</taxon>
        <taxon>Pentapetalae</taxon>
        <taxon>asterids</taxon>
        <taxon>Cornales</taxon>
        <taxon>Nyssaceae</taxon>
        <taxon>Nyssa</taxon>
    </lineage>
</organism>
<dbReference type="OrthoDB" id="1724672at2759"/>
<reference evidence="1 2" key="1">
    <citation type="submission" date="2019-09" db="EMBL/GenBank/DDBJ databases">
        <title>A chromosome-level genome assembly of the Chinese tupelo Nyssa sinensis.</title>
        <authorList>
            <person name="Yang X."/>
            <person name="Kang M."/>
            <person name="Yang Y."/>
            <person name="Xiong H."/>
            <person name="Wang M."/>
            <person name="Zhang Z."/>
            <person name="Wang Z."/>
            <person name="Wu H."/>
            <person name="Ma T."/>
            <person name="Liu J."/>
            <person name="Xi Z."/>
        </authorList>
    </citation>
    <scope>NUCLEOTIDE SEQUENCE [LARGE SCALE GENOMIC DNA]</scope>
    <source>
        <strain evidence="1">J267</strain>
        <tissue evidence="1">Leaf</tissue>
    </source>
</reference>
<evidence type="ECO:0000313" key="1">
    <source>
        <dbReference type="EMBL" id="KAA8547119.1"/>
    </source>
</evidence>
<dbReference type="Proteomes" id="UP000325577">
    <property type="component" value="Linkage Group LG1"/>
</dbReference>
<dbReference type="EMBL" id="CM018032">
    <property type="protein sequence ID" value="KAA8547119.1"/>
    <property type="molecule type" value="Genomic_DNA"/>
</dbReference>
<evidence type="ECO:0000313" key="2">
    <source>
        <dbReference type="Proteomes" id="UP000325577"/>
    </source>
</evidence>
<sequence length="209" mass="23083">MRKEKRRRRSSSSSAAAGAACAALCGGVRVAVEDFVRDVEIGGPMWCGERGNYGKTQQVGVAERWKAVIFSEWLRLLSGAVVSLEKGKISFDEVPNKDALVLEDAAPSTKLTDWEDIASKFFDMALHGKKLINDPDDVVTEFSWVLIGLDLLKVVLKNHVFIGSELFGDMQLGMFQMLVVSCVQRLPNQDQLLNDEFSVSGIWTATRQG</sequence>